<proteinExistence type="predicted"/>
<evidence type="ECO:0000313" key="3">
    <source>
        <dbReference type="Proteomes" id="UP000299102"/>
    </source>
</evidence>
<dbReference type="AlphaFoldDB" id="A0A4C1ZBC3"/>
<gene>
    <name evidence="2" type="ORF">EVAR_53701_1</name>
</gene>
<sequence>MEGEGGSRRLEVSLTVQNAIAETAPSRLYSVREWYPVGQTSPFSCCSKIDHIMGLPHKAGSVICSGRHVDTSISLAGVERAGPRPRRRPGPGALTRHTPVGRRRPERHIRLVIVYAALQCSFTPAVKIVRTFRKVGRRGRCVGYVARGSSDGRDVGLVSRLATPSARGGGAAETAAAAGWVAAGGEGPALLSTALLLGGSLPERTPAPLFTIDSILAPRPPPPLPPLHLHHFAHAPFHRAHELFGALALSETDNLIKIRWSDVAIILATTASYTRFALVRTCIRDLKFEPLSNGV</sequence>
<accession>A0A4C1ZBC3</accession>
<organism evidence="2 3">
    <name type="scientific">Eumeta variegata</name>
    <name type="common">Bagworm moth</name>
    <name type="synonym">Eumeta japonica</name>
    <dbReference type="NCBI Taxonomy" id="151549"/>
    <lineage>
        <taxon>Eukaryota</taxon>
        <taxon>Metazoa</taxon>
        <taxon>Ecdysozoa</taxon>
        <taxon>Arthropoda</taxon>
        <taxon>Hexapoda</taxon>
        <taxon>Insecta</taxon>
        <taxon>Pterygota</taxon>
        <taxon>Neoptera</taxon>
        <taxon>Endopterygota</taxon>
        <taxon>Lepidoptera</taxon>
        <taxon>Glossata</taxon>
        <taxon>Ditrysia</taxon>
        <taxon>Tineoidea</taxon>
        <taxon>Psychidae</taxon>
        <taxon>Oiketicinae</taxon>
        <taxon>Eumeta</taxon>
    </lineage>
</organism>
<evidence type="ECO:0000313" key="2">
    <source>
        <dbReference type="EMBL" id="GBP85020.1"/>
    </source>
</evidence>
<evidence type="ECO:0000256" key="1">
    <source>
        <dbReference type="SAM" id="MobiDB-lite"/>
    </source>
</evidence>
<feature type="region of interest" description="Disordered" evidence="1">
    <location>
        <begin position="78"/>
        <end position="99"/>
    </location>
</feature>
<dbReference type="EMBL" id="BGZK01001712">
    <property type="protein sequence ID" value="GBP85020.1"/>
    <property type="molecule type" value="Genomic_DNA"/>
</dbReference>
<protein>
    <submittedName>
        <fullName evidence="2">Uncharacterized protein</fullName>
    </submittedName>
</protein>
<reference evidence="2 3" key="1">
    <citation type="journal article" date="2019" name="Commun. Biol.">
        <title>The bagworm genome reveals a unique fibroin gene that provides high tensile strength.</title>
        <authorList>
            <person name="Kono N."/>
            <person name="Nakamura H."/>
            <person name="Ohtoshi R."/>
            <person name="Tomita M."/>
            <person name="Numata K."/>
            <person name="Arakawa K."/>
        </authorList>
    </citation>
    <scope>NUCLEOTIDE SEQUENCE [LARGE SCALE GENOMIC DNA]</scope>
</reference>
<comment type="caution">
    <text evidence="2">The sequence shown here is derived from an EMBL/GenBank/DDBJ whole genome shotgun (WGS) entry which is preliminary data.</text>
</comment>
<keyword evidence="3" id="KW-1185">Reference proteome</keyword>
<dbReference type="Proteomes" id="UP000299102">
    <property type="component" value="Unassembled WGS sequence"/>
</dbReference>
<name>A0A4C1ZBC3_EUMVA</name>